<gene>
    <name evidence="19" type="ORF">QTJ16_006336</name>
</gene>
<feature type="compositionally biased region" description="Low complexity" evidence="17">
    <location>
        <begin position="243"/>
        <end position="258"/>
    </location>
</feature>
<evidence type="ECO:0000256" key="4">
    <source>
        <dbReference type="ARBA" id="ARBA00022723"/>
    </source>
</evidence>
<comment type="subcellular location">
    <subcellularLocation>
        <location evidence="2 16">Secreted</location>
    </subcellularLocation>
</comment>
<keyword evidence="9" id="KW-0503">Monooxygenase</keyword>
<evidence type="ECO:0000256" key="15">
    <source>
        <dbReference type="ARBA" id="ARBA00045077"/>
    </source>
</evidence>
<evidence type="ECO:0000259" key="18">
    <source>
        <dbReference type="PROSITE" id="PS51164"/>
    </source>
</evidence>
<feature type="region of interest" description="Disordered" evidence="17">
    <location>
        <begin position="375"/>
        <end position="394"/>
    </location>
</feature>
<keyword evidence="12 16" id="KW-0119">Carbohydrate metabolism</keyword>
<feature type="region of interest" description="Disordered" evidence="17">
    <location>
        <begin position="242"/>
        <end position="366"/>
    </location>
</feature>
<evidence type="ECO:0000256" key="7">
    <source>
        <dbReference type="ARBA" id="ARBA00023002"/>
    </source>
</evidence>
<comment type="function">
    <text evidence="16">Lytic polysaccharide monooxygenase (LMPO) that depolymerizes crystalline and amorphous polysaccharides via the oxidation of scissile alpha- or beta-(1-4)-glycosidic bonds, yielding C1 and/or C4 oxidation products. Catalysis by LPMOs requires the reduction of the active-site copper from Cu(II) to Cu(I) by a reducing agent and H(2)O(2) or O(2) as a cosubstrate.</text>
</comment>
<name>A0AAD9SVL1_9HELO</name>
<dbReference type="EC" id="1.14.99.56" evidence="16"/>
<dbReference type="Proteomes" id="UP001285354">
    <property type="component" value="Unassembled WGS sequence"/>
</dbReference>
<dbReference type="Pfam" id="PF00734">
    <property type="entry name" value="CBM_1"/>
    <property type="match status" value="1"/>
</dbReference>
<protein>
    <recommendedName>
        <fullName evidence="16">AA9 family lytic polysaccharide monooxygenase</fullName>
        <ecNumber evidence="16">1.14.99.56</ecNumber>
    </recommendedName>
    <alternativeName>
        <fullName evidence="16">Endo-beta-1,4-glucanase</fullName>
    </alternativeName>
    <alternativeName>
        <fullName evidence="16">Glycosyl hydrolase 61 family protein</fullName>
    </alternativeName>
</protein>
<dbReference type="InterPro" id="IPR005103">
    <property type="entry name" value="AA9_LPMO"/>
</dbReference>
<dbReference type="GO" id="GO:0030245">
    <property type="term" value="P:cellulose catabolic process"/>
    <property type="evidence" value="ECO:0007669"/>
    <property type="project" value="UniProtKB-UniRule"/>
</dbReference>
<dbReference type="GO" id="GO:0030248">
    <property type="term" value="F:cellulose binding"/>
    <property type="evidence" value="ECO:0007669"/>
    <property type="project" value="UniProtKB-UniRule"/>
</dbReference>
<keyword evidence="6 16" id="KW-0136">Cellulose degradation</keyword>
<comment type="similarity">
    <text evidence="14">Belongs to the polysaccharide monooxygenase AA9 family.</text>
</comment>
<comment type="caution">
    <text evidence="19">The sequence shown here is derived from an EMBL/GenBank/DDBJ whole genome shotgun (WGS) entry which is preliminary data.</text>
</comment>
<dbReference type="InterPro" id="IPR049892">
    <property type="entry name" value="AA9"/>
</dbReference>
<dbReference type="Gene3D" id="2.70.50.70">
    <property type="match status" value="1"/>
</dbReference>
<dbReference type="SUPFAM" id="SSF57180">
    <property type="entry name" value="Cellulose-binding domain"/>
    <property type="match status" value="1"/>
</dbReference>
<dbReference type="AlphaFoldDB" id="A0AAD9SVL1"/>
<evidence type="ECO:0000256" key="17">
    <source>
        <dbReference type="SAM" id="MobiDB-lite"/>
    </source>
</evidence>
<evidence type="ECO:0000256" key="11">
    <source>
        <dbReference type="ARBA" id="ARBA00023180"/>
    </source>
</evidence>
<evidence type="ECO:0000256" key="3">
    <source>
        <dbReference type="ARBA" id="ARBA00022525"/>
    </source>
</evidence>
<dbReference type="PROSITE" id="PS51164">
    <property type="entry name" value="CBM1_2"/>
    <property type="match status" value="1"/>
</dbReference>
<keyword evidence="5" id="KW-0732">Signal</keyword>
<keyword evidence="7" id="KW-0560">Oxidoreductase</keyword>
<organism evidence="19 20">
    <name type="scientific">Diplocarpon rosae</name>
    <dbReference type="NCBI Taxonomy" id="946125"/>
    <lineage>
        <taxon>Eukaryota</taxon>
        <taxon>Fungi</taxon>
        <taxon>Dikarya</taxon>
        <taxon>Ascomycota</taxon>
        <taxon>Pezizomycotina</taxon>
        <taxon>Leotiomycetes</taxon>
        <taxon>Helotiales</taxon>
        <taxon>Drepanopezizaceae</taxon>
        <taxon>Diplocarpon</taxon>
    </lineage>
</organism>
<dbReference type="PANTHER" id="PTHR33353:SF17">
    <property type="entry name" value="ENDO-BETA-1,4-GLUCANASE D"/>
    <property type="match status" value="1"/>
</dbReference>
<evidence type="ECO:0000256" key="13">
    <source>
        <dbReference type="ARBA" id="ARBA00023326"/>
    </source>
</evidence>
<evidence type="ECO:0000256" key="6">
    <source>
        <dbReference type="ARBA" id="ARBA00023001"/>
    </source>
</evidence>
<dbReference type="CDD" id="cd21175">
    <property type="entry name" value="LPMO_AA9"/>
    <property type="match status" value="1"/>
</dbReference>
<keyword evidence="10 16" id="KW-1015">Disulfide bond</keyword>
<dbReference type="PANTHER" id="PTHR33353">
    <property type="entry name" value="PUTATIVE (AFU_ORTHOLOGUE AFUA_1G12560)-RELATED"/>
    <property type="match status" value="1"/>
</dbReference>
<evidence type="ECO:0000313" key="19">
    <source>
        <dbReference type="EMBL" id="KAK2624386.1"/>
    </source>
</evidence>
<evidence type="ECO:0000256" key="12">
    <source>
        <dbReference type="ARBA" id="ARBA00023277"/>
    </source>
</evidence>
<dbReference type="PROSITE" id="PS00562">
    <property type="entry name" value="CBM1_1"/>
    <property type="match status" value="1"/>
</dbReference>
<keyword evidence="20" id="KW-1185">Reference proteome</keyword>
<feature type="domain" description="CBM1" evidence="18">
    <location>
        <begin position="428"/>
        <end position="464"/>
    </location>
</feature>
<comment type="domain">
    <text evidence="16">Has a modular structure: an endo-beta-1,4-glucanase catalytic module at the N-terminus, a linker rich in serines and threonines, and a C-terminal carbohydrate-binding module (CBM).</text>
</comment>
<keyword evidence="13 16" id="KW-0624">Polysaccharide degradation</keyword>
<keyword evidence="4" id="KW-0479">Metal-binding</keyword>
<keyword evidence="8" id="KW-0186">Copper</keyword>
<evidence type="ECO:0000256" key="10">
    <source>
        <dbReference type="ARBA" id="ARBA00023157"/>
    </source>
</evidence>
<dbReference type="InterPro" id="IPR000254">
    <property type="entry name" value="CBD"/>
</dbReference>
<evidence type="ECO:0000256" key="16">
    <source>
        <dbReference type="RuleBase" id="RU368122"/>
    </source>
</evidence>
<evidence type="ECO:0000256" key="5">
    <source>
        <dbReference type="ARBA" id="ARBA00022729"/>
    </source>
</evidence>
<dbReference type="GO" id="GO:0004497">
    <property type="term" value="F:monooxygenase activity"/>
    <property type="evidence" value="ECO:0007669"/>
    <property type="project" value="UniProtKB-KW"/>
</dbReference>
<comment type="catalytic activity">
    <reaction evidence="15 16">
        <text>[(1-&gt;4)-beta-D-glucosyl]n+m + reduced acceptor + O2 = 4-dehydro-beta-D-glucosyl-[(1-&gt;4)-beta-D-glucosyl]n-1 + [(1-&gt;4)-beta-D-glucosyl]m + acceptor + H2O.</text>
        <dbReference type="EC" id="1.14.99.56"/>
    </reaction>
</comment>
<evidence type="ECO:0000256" key="1">
    <source>
        <dbReference type="ARBA" id="ARBA00001973"/>
    </source>
</evidence>
<evidence type="ECO:0000256" key="14">
    <source>
        <dbReference type="ARBA" id="ARBA00044502"/>
    </source>
</evidence>
<evidence type="ECO:0000256" key="9">
    <source>
        <dbReference type="ARBA" id="ARBA00023033"/>
    </source>
</evidence>
<feature type="compositionally biased region" description="Pro residues" evidence="17">
    <location>
        <begin position="259"/>
        <end position="268"/>
    </location>
</feature>
<evidence type="ECO:0000313" key="20">
    <source>
        <dbReference type="Proteomes" id="UP001285354"/>
    </source>
</evidence>
<dbReference type="EMBL" id="JAUBYV010000010">
    <property type="protein sequence ID" value="KAK2624386.1"/>
    <property type="molecule type" value="Genomic_DNA"/>
</dbReference>
<keyword evidence="11" id="KW-0325">Glycoprotein</keyword>
<comment type="cofactor">
    <cofactor evidence="1">
        <name>Cu(2+)</name>
        <dbReference type="ChEBI" id="CHEBI:29036"/>
    </cofactor>
</comment>
<evidence type="ECO:0000256" key="2">
    <source>
        <dbReference type="ARBA" id="ARBA00004613"/>
    </source>
</evidence>
<evidence type="ECO:0000256" key="8">
    <source>
        <dbReference type="ARBA" id="ARBA00023008"/>
    </source>
</evidence>
<accession>A0AAD9SVL1</accession>
<dbReference type="GO" id="GO:0046872">
    <property type="term" value="F:metal ion binding"/>
    <property type="evidence" value="ECO:0007669"/>
    <property type="project" value="UniProtKB-KW"/>
</dbReference>
<dbReference type="GO" id="GO:0005576">
    <property type="term" value="C:extracellular region"/>
    <property type="evidence" value="ECO:0007669"/>
    <property type="project" value="UniProtKB-SubCell"/>
</dbReference>
<proteinExistence type="inferred from homology"/>
<dbReference type="SMART" id="SM00236">
    <property type="entry name" value="fCBD"/>
    <property type="match status" value="1"/>
</dbReference>
<keyword evidence="3 16" id="KW-0964">Secreted</keyword>
<dbReference type="InterPro" id="IPR035971">
    <property type="entry name" value="CBD_sf"/>
</dbReference>
<reference evidence="19" key="1">
    <citation type="submission" date="2023-06" db="EMBL/GenBank/DDBJ databases">
        <title>Draft genome of Marssonina rosae.</title>
        <authorList>
            <person name="Cheng Q."/>
        </authorList>
    </citation>
    <scope>NUCLEOTIDE SEQUENCE</scope>
    <source>
        <strain evidence="19">R4</strain>
    </source>
</reference>
<dbReference type="Pfam" id="PF03443">
    <property type="entry name" value="AA9"/>
    <property type="match status" value="1"/>
</dbReference>
<dbReference type="GO" id="GO:0008810">
    <property type="term" value="F:cellulase activity"/>
    <property type="evidence" value="ECO:0007669"/>
    <property type="project" value="UniProtKB-UniRule"/>
</dbReference>
<feature type="compositionally biased region" description="Low complexity" evidence="17">
    <location>
        <begin position="352"/>
        <end position="362"/>
    </location>
</feature>
<sequence length="464" mass="46908">MKYAQVLAGAAALAVTQAHTTIYNILVNDVDQGLGNSAAGYIRSPPNNNPVKDVTSKDMTCNVNNVPTAKTIDVAAGDKITLQWHHDNNLPTDDIIASSHKGPVMAYLAPTASEGAGDVWVKVAEDGYANGKWGVENLIAAKGKFDVTLPAQLAPGEYLLRGEIIALHEGDASYATNPGRGAQFYMECVQLKVAGTGTTTLPAGIAIPGAYSPTDPGIVFNIYGSVTSYPVPGGPVWDGAAGGATYPGTPTNNTEPAVSSPPVPPPAEKPYVPDVSTSTANAAAPPAGTPYVPDVPTSTPIAAAPPAGTPYVADKPTSTPNAAAPPAGTPYVADKPTTTANAAALPPPPTNTPYAGTPATTPKPDASVPTYRVDTPPNPNAAVPTTLSTSTRGPKTACRLKNSAGVAAPSGAVPSGSSGYATQPASGGTVAKYGQCGGVNYQGSTTCADGSTCTQFNEYYSQCV</sequence>
<feature type="compositionally biased region" description="Low complexity" evidence="17">
    <location>
        <begin position="277"/>
        <end position="344"/>
    </location>
</feature>